<evidence type="ECO:0000256" key="1">
    <source>
        <dbReference type="ARBA" id="ARBA00004141"/>
    </source>
</evidence>
<gene>
    <name evidence="7" type="ORF">Fcan01_13418</name>
</gene>
<feature type="transmembrane region" description="Helical" evidence="5">
    <location>
        <begin position="255"/>
        <end position="273"/>
    </location>
</feature>
<organism evidence="7 8">
    <name type="scientific">Folsomia candida</name>
    <name type="common">Springtail</name>
    <dbReference type="NCBI Taxonomy" id="158441"/>
    <lineage>
        <taxon>Eukaryota</taxon>
        <taxon>Metazoa</taxon>
        <taxon>Ecdysozoa</taxon>
        <taxon>Arthropoda</taxon>
        <taxon>Hexapoda</taxon>
        <taxon>Collembola</taxon>
        <taxon>Entomobryomorpha</taxon>
        <taxon>Isotomoidea</taxon>
        <taxon>Isotomidae</taxon>
        <taxon>Proisotominae</taxon>
        <taxon>Folsomia</taxon>
    </lineage>
</organism>
<dbReference type="GO" id="GO:0008271">
    <property type="term" value="F:secondary active sulfate transmembrane transporter activity"/>
    <property type="evidence" value="ECO:0007669"/>
    <property type="project" value="InterPro"/>
</dbReference>
<feature type="transmembrane region" description="Helical" evidence="5">
    <location>
        <begin position="354"/>
        <end position="376"/>
    </location>
</feature>
<comment type="subcellular location">
    <subcellularLocation>
        <location evidence="1">Membrane</location>
        <topology evidence="1">Multi-pass membrane protein</topology>
    </subcellularLocation>
</comment>
<dbReference type="PROSITE" id="PS01130">
    <property type="entry name" value="SLC26A"/>
    <property type="match status" value="1"/>
</dbReference>
<evidence type="ECO:0000313" key="7">
    <source>
        <dbReference type="EMBL" id="OXA51830.1"/>
    </source>
</evidence>
<feature type="domain" description="SLC26A/SulP transporter" evidence="6">
    <location>
        <begin position="105"/>
        <end position="493"/>
    </location>
</feature>
<dbReference type="Gene3D" id="3.30.750.24">
    <property type="entry name" value="STAS domain"/>
    <property type="match status" value="1"/>
</dbReference>
<feature type="transmembrane region" description="Helical" evidence="5">
    <location>
        <begin position="293"/>
        <end position="313"/>
    </location>
</feature>
<evidence type="ECO:0000259" key="6">
    <source>
        <dbReference type="Pfam" id="PF00916"/>
    </source>
</evidence>
<keyword evidence="4 5" id="KW-0472">Membrane</keyword>
<dbReference type="InterPro" id="IPR011547">
    <property type="entry name" value="SLC26A/SulP_dom"/>
</dbReference>
<evidence type="ECO:0000256" key="2">
    <source>
        <dbReference type="ARBA" id="ARBA00022692"/>
    </source>
</evidence>
<dbReference type="InterPro" id="IPR001902">
    <property type="entry name" value="SLC26A/SulP_fam"/>
</dbReference>
<evidence type="ECO:0000256" key="4">
    <source>
        <dbReference type="ARBA" id="ARBA00023136"/>
    </source>
</evidence>
<comment type="caution">
    <text evidence="7">The sequence shown here is derived from an EMBL/GenBank/DDBJ whole genome shotgun (WGS) entry which is preliminary data.</text>
</comment>
<dbReference type="OrthoDB" id="288203at2759"/>
<keyword evidence="8" id="KW-1185">Reference proteome</keyword>
<feature type="transmembrane region" description="Helical" evidence="5">
    <location>
        <begin position="180"/>
        <end position="207"/>
    </location>
</feature>
<evidence type="ECO:0000313" key="8">
    <source>
        <dbReference type="Proteomes" id="UP000198287"/>
    </source>
</evidence>
<feature type="transmembrane region" description="Helical" evidence="5">
    <location>
        <begin position="435"/>
        <end position="455"/>
    </location>
</feature>
<feature type="transmembrane region" description="Helical" evidence="5">
    <location>
        <begin position="397"/>
        <end position="415"/>
    </location>
</feature>
<keyword evidence="3 5" id="KW-1133">Transmembrane helix</keyword>
<feature type="transmembrane region" description="Helical" evidence="5">
    <location>
        <begin position="492"/>
        <end position="525"/>
    </location>
</feature>
<feature type="transmembrane region" description="Helical" evidence="5">
    <location>
        <begin position="136"/>
        <end position="159"/>
    </location>
</feature>
<sequence>MKTELLHSYSSNSLANLSRAYSSTQLNKRTIDGHEKHGEINPSFETGDEDGLRGFGDSTHNVGAKEAKDKLGAASDLCHSIFKKKLLYKRLPVLSWSREYNTTKLVADIISGVTIGLTILPQGLAYAKIAGLPPQFGLYSGFIGCFVYILLGGSKIVTIGPTAIQAIITLSYTQGKPPEYAVFLCFLTGLVSLCMGICQMGFLVNFISLPVISSFTSAAALTICSTQIKPLLGLSFKADGFREIVIRSFEHLGEVRMNDALLSLTCIVILLFMQNLQSICRCFTKNSSKLDRVLWFISTSRSVIVIVVCTVIFSCIDNDLFPVKVVGAIVPGLPPVRFPPFSVSQNLTGQVEEISFITLLSNDLSALIVIPLLATMEHFTIAKKYSGTSMLDASQEMLSIGISNIIGCFFSSMPVTGSFSRSVVNAASGAESPMGGLITGSLVILALQFLTPYFYFIPDASLAAVIVCAVIFTVDFRIVLDMWRSKKMDIIPWGFTFFVSLLVGLEVGILSGIIISVIFILYYAARPAVQIKRAETSLGNEFVIVGLDRSVQFPSIAYIRYMVSKSRKLWAKNFLPVVIDCHHIQYCDFSAAQGICDLFTTFNEESHPLILWKAKPSIIRILQGLMDSCNVPFQYCMSDDDLERAIDGDGDDKPIEFTVSLTPSPTQVEITDVHVHDLKS</sequence>
<accession>A0A226E3H5</accession>
<protein>
    <submittedName>
        <fullName evidence="7">Sodium-independent sulfate anion transporter</fullName>
    </submittedName>
</protein>
<dbReference type="InterPro" id="IPR036513">
    <property type="entry name" value="STAS_dom_sf"/>
</dbReference>
<dbReference type="EMBL" id="LNIX01000007">
    <property type="protein sequence ID" value="OXA51830.1"/>
    <property type="molecule type" value="Genomic_DNA"/>
</dbReference>
<dbReference type="InterPro" id="IPR018045">
    <property type="entry name" value="S04_transporter_CS"/>
</dbReference>
<dbReference type="Pfam" id="PF00916">
    <property type="entry name" value="Sulfate_transp"/>
    <property type="match status" value="1"/>
</dbReference>
<dbReference type="Proteomes" id="UP000198287">
    <property type="component" value="Unassembled WGS sequence"/>
</dbReference>
<name>A0A226E3H5_FOLCA</name>
<feature type="transmembrane region" description="Helical" evidence="5">
    <location>
        <begin position="105"/>
        <end position="124"/>
    </location>
</feature>
<dbReference type="AlphaFoldDB" id="A0A226E3H5"/>
<evidence type="ECO:0000256" key="3">
    <source>
        <dbReference type="ARBA" id="ARBA00022989"/>
    </source>
</evidence>
<feature type="transmembrane region" description="Helical" evidence="5">
    <location>
        <begin position="462"/>
        <end position="480"/>
    </location>
</feature>
<dbReference type="GO" id="GO:0016020">
    <property type="term" value="C:membrane"/>
    <property type="evidence" value="ECO:0007669"/>
    <property type="project" value="UniProtKB-SubCell"/>
</dbReference>
<keyword evidence="2 5" id="KW-0812">Transmembrane</keyword>
<dbReference type="PANTHER" id="PTHR11814">
    <property type="entry name" value="SULFATE TRANSPORTER"/>
    <property type="match status" value="1"/>
</dbReference>
<proteinExistence type="predicted"/>
<evidence type="ECO:0000256" key="5">
    <source>
        <dbReference type="SAM" id="Phobius"/>
    </source>
</evidence>
<dbReference type="OMA" id="RLRLGCW"/>
<reference evidence="7 8" key="1">
    <citation type="submission" date="2015-12" db="EMBL/GenBank/DDBJ databases">
        <title>The genome of Folsomia candida.</title>
        <authorList>
            <person name="Faddeeva A."/>
            <person name="Derks M.F."/>
            <person name="Anvar Y."/>
            <person name="Smit S."/>
            <person name="Van Straalen N."/>
            <person name="Roelofs D."/>
        </authorList>
    </citation>
    <scope>NUCLEOTIDE SEQUENCE [LARGE SCALE GENOMIC DNA]</scope>
    <source>
        <strain evidence="7 8">VU population</strain>
        <tissue evidence="7">Whole body</tissue>
    </source>
</reference>
<dbReference type="SUPFAM" id="SSF52091">
    <property type="entry name" value="SpoIIaa-like"/>
    <property type="match status" value="1"/>
</dbReference>